<name>A0A0D8FSP6_9ACTN</name>
<organism evidence="2 3">
    <name type="scientific">Ferrimicrobium acidiphilum DSM 19497</name>
    <dbReference type="NCBI Taxonomy" id="1121877"/>
    <lineage>
        <taxon>Bacteria</taxon>
        <taxon>Bacillati</taxon>
        <taxon>Actinomycetota</taxon>
        <taxon>Acidimicrobiia</taxon>
        <taxon>Acidimicrobiales</taxon>
        <taxon>Acidimicrobiaceae</taxon>
        <taxon>Ferrimicrobium</taxon>
    </lineage>
</organism>
<dbReference type="RefSeq" id="WP_152623157.1">
    <property type="nucleotide sequence ID" value="NZ_JQKF01000087.1"/>
</dbReference>
<reference evidence="2 3" key="1">
    <citation type="submission" date="2015-01" db="EMBL/GenBank/DDBJ databases">
        <title>Draft genome of the acidophilic iron oxidizer Ferrimicrobium acidiphilum strain T23.</title>
        <authorList>
            <person name="Poehlein A."/>
            <person name="Eisen S."/>
            <person name="Schloemann M."/>
            <person name="Johnson B.D."/>
            <person name="Daniel R."/>
            <person name="Muehling M."/>
        </authorList>
    </citation>
    <scope>NUCLEOTIDE SEQUENCE [LARGE SCALE GENOMIC DNA]</scope>
    <source>
        <strain evidence="2 3">T23</strain>
    </source>
</reference>
<keyword evidence="3" id="KW-1185">Reference proteome</keyword>
<gene>
    <name evidence="2" type="ORF">FEAC_19080</name>
</gene>
<accession>A0A0D8FSP6</accession>
<dbReference type="EMBL" id="JXUW01000018">
    <property type="protein sequence ID" value="KJE76298.1"/>
    <property type="molecule type" value="Genomic_DNA"/>
</dbReference>
<evidence type="ECO:0000313" key="2">
    <source>
        <dbReference type="EMBL" id="KJE76298.1"/>
    </source>
</evidence>
<evidence type="ECO:0000256" key="1">
    <source>
        <dbReference type="SAM" id="Phobius"/>
    </source>
</evidence>
<dbReference type="GeneID" id="78374069"/>
<keyword evidence="1" id="KW-1133">Transmembrane helix</keyword>
<dbReference type="STRING" id="1121877.FEAC_19080"/>
<feature type="transmembrane region" description="Helical" evidence="1">
    <location>
        <begin position="231"/>
        <end position="250"/>
    </location>
</feature>
<keyword evidence="1" id="KW-0472">Membrane</keyword>
<evidence type="ECO:0000313" key="3">
    <source>
        <dbReference type="Proteomes" id="UP000032336"/>
    </source>
</evidence>
<dbReference type="AlphaFoldDB" id="A0A0D8FSP6"/>
<sequence>MRMRGHLRSRARSAGRVAGIGVLGVAGAVGGTLAFSQTAFAGDTGHSTGHSTGNTVSCTNSSGTVVHNGYVASDHSTAGDHDNPLGNRVLICATNANGQVTGGDFITFTVWQTYSGSKSLSTSVNGYVVLHLQGVSAAVKIYVKPITLTGKGASNAKSVTIQVPSSSVGSNASVTGGYFTGEVSTSSSKEIKLWYNVPTGATSNQSVTGHAWIDPPTPLGSPIAPLFGNDGLEIVGVIGIASAATAAVVIRRRQLARNSAQE</sequence>
<keyword evidence="1" id="KW-0812">Transmembrane</keyword>
<proteinExistence type="predicted"/>
<comment type="caution">
    <text evidence="2">The sequence shown here is derived from an EMBL/GenBank/DDBJ whole genome shotgun (WGS) entry which is preliminary data.</text>
</comment>
<protein>
    <submittedName>
        <fullName evidence="2">Uncharacterized protein</fullName>
    </submittedName>
</protein>
<dbReference type="Proteomes" id="UP000032336">
    <property type="component" value="Unassembled WGS sequence"/>
</dbReference>